<evidence type="ECO:0000313" key="1">
    <source>
        <dbReference type="EMBL" id="KAH7834954.1"/>
    </source>
</evidence>
<evidence type="ECO:0000313" key="2">
    <source>
        <dbReference type="Proteomes" id="UP000828048"/>
    </source>
</evidence>
<comment type="caution">
    <text evidence="1">The sequence shown here is derived from an EMBL/GenBank/DDBJ whole genome shotgun (WGS) entry which is preliminary data.</text>
</comment>
<dbReference type="Proteomes" id="UP000828048">
    <property type="component" value="Chromosome 2"/>
</dbReference>
<sequence>MLWFMARNGISVRGHNVLAEDKRFVPGWAQYLSSRDLWFAVDNRVNSLVRRYTGKVISWDVENENLHFNFYESVFGKDASAIFYSKAHAIDFATTLYLNEFNTIEEPGDGASSPDKYIPWKNLGATA</sequence>
<accession>A0ACB7X2K5</accession>
<name>A0ACB7X2K5_9ERIC</name>
<organism evidence="1 2">
    <name type="scientific">Vaccinium darrowii</name>
    <dbReference type="NCBI Taxonomy" id="229202"/>
    <lineage>
        <taxon>Eukaryota</taxon>
        <taxon>Viridiplantae</taxon>
        <taxon>Streptophyta</taxon>
        <taxon>Embryophyta</taxon>
        <taxon>Tracheophyta</taxon>
        <taxon>Spermatophyta</taxon>
        <taxon>Magnoliopsida</taxon>
        <taxon>eudicotyledons</taxon>
        <taxon>Gunneridae</taxon>
        <taxon>Pentapetalae</taxon>
        <taxon>asterids</taxon>
        <taxon>Ericales</taxon>
        <taxon>Ericaceae</taxon>
        <taxon>Vaccinioideae</taxon>
        <taxon>Vaccinieae</taxon>
        <taxon>Vaccinium</taxon>
    </lineage>
</organism>
<gene>
    <name evidence="1" type="ORF">Vadar_021336</name>
</gene>
<dbReference type="EMBL" id="CM037152">
    <property type="protein sequence ID" value="KAH7834954.1"/>
    <property type="molecule type" value="Genomic_DNA"/>
</dbReference>
<proteinExistence type="predicted"/>
<protein>
    <submittedName>
        <fullName evidence="1">Uncharacterized protein</fullName>
    </submittedName>
</protein>
<reference evidence="1 2" key="1">
    <citation type="journal article" date="2021" name="Hortic Res">
        <title>High-quality reference genome and annotation aids understanding of berry development for evergreen blueberry (Vaccinium darrowii).</title>
        <authorList>
            <person name="Yu J."/>
            <person name="Hulse-Kemp A.M."/>
            <person name="Babiker E."/>
            <person name="Staton M."/>
        </authorList>
    </citation>
    <scope>NUCLEOTIDE SEQUENCE [LARGE SCALE GENOMIC DNA]</scope>
    <source>
        <strain evidence="2">cv. NJ 8807/NJ 8810</strain>
        <tissue evidence="1">Young leaf</tissue>
    </source>
</reference>
<keyword evidence="2" id="KW-1185">Reference proteome</keyword>